<dbReference type="Gene3D" id="3.40.50.1360">
    <property type="match status" value="1"/>
</dbReference>
<dbReference type="InterPro" id="IPR050313">
    <property type="entry name" value="Carb_Metab_HTH_regulators"/>
</dbReference>
<keyword evidence="2" id="KW-0238">DNA-binding</keyword>
<keyword evidence="6" id="KW-1185">Reference proteome</keyword>
<dbReference type="Pfam" id="PF08220">
    <property type="entry name" value="HTH_DeoR"/>
    <property type="match status" value="1"/>
</dbReference>
<dbReference type="InterPro" id="IPR001034">
    <property type="entry name" value="DeoR_HTH"/>
</dbReference>
<dbReference type="PROSITE" id="PS51000">
    <property type="entry name" value="HTH_DEOR_2"/>
    <property type="match status" value="1"/>
</dbReference>
<evidence type="ECO:0000256" key="1">
    <source>
        <dbReference type="ARBA" id="ARBA00023015"/>
    </source>
</evidence>
<keyword evidence="3" id="KW-0804">Transcription</keyword>
<dbReference type="InterPro" id="IPR018356">
    <property type="entry name" value="Tscrpt_reg_HTH_DeoR_CS"/>
</dbReference>
<feature type="domain" description="HTH deoR-type" evidence="4">
    <location>
        <begin position="5"/>
        <end position="60"/>
    </location>
</feature>
<dbReference type="Proteomes" id="UP000268310">
    <property type="component" value="Chromosome"/>
</dbReference>
<dbReference type="InterPro" id="IPR036388">
    <property type="entry name" value="WH-like_DNA-bd_sf"/>
</dbReference>
<name>A0ABM7A9X4_9ENTE</name>
<dbReference type="SUPFAM" id="SSF46785">
    <property type="entry name" value="Winged helix' DNA-binding domain"/>
    <property type="match status" value="1"/>
</dbReference>
<dbReference type="SMART" id="SM00420">
    <property type="entry name" value="HTH_DEOR"/>
    <property type="match status" value="1"/>
</dbReference>
<dbReference type="PANTHER" id="PTHR30363">
    <property type="entry name" value="HTH-TYPE TRANSCRIPTIONAL REGULATOR SRLR-RELATED"/>
    <property type="match status" value="1"/>
</dbReference>
<evidence type="ECO:0000256" key="3">
    <source>
        <dbReference type="ARBA" id="ARBA00023163"/>
    </source>
</evidence>
<dbReference type="PANTHER" id="PTHR30363:SF44">
    <property type="entry name" value="AGA OPERON TRANSCRIPTIONAL REPRESSOR-RELATED"/>
    <property type="match status" value="1"/>
</dbReference>
<dbReference type="InterPro" id="IPR014036">
    <property type="entry name" value="DeoR-like_C"/>
</dbReference>
<evidence type="ECO:0000313" key="6">
    <source>
        <dbReference type="Proteomes" id="UP000268310"/>
    </source>
</evidence>
<sequence length="251" mass="28407">MKLTSDERKNRILHEVITKNKVGINALADEFGVTTETIRKDVSSLHKKNIISKKHGYVTLANTFSENEFTTKENQQLTEKINLAEAALKFIPENSAIFLDTSTTTLQLAKLLIMRSDLTIITNSLRIAQVLSNSENQILLTGGSYRKKSNSYVGNWALNAICSLNVDVAFIGCDGFSETGPTIRSYQELEIKKAIADHSKKNIILCDSSKILQEGLYTFISYEEIDMIITNRKLEEHEREKFPEDIFFFSN</sequence>
<keyword evidence="1" id="KW-0805">Transcription regulation</keyword>
<dbReference type="Pfam" id="PF00455">
    <property type="entry name" value="DeoRC"/>
    <property type="match status" value="1"/>
</dbReference>
<gene>
    <name evidence="5" type="ORF">C7K38_07910</name>
</gene>
<organism evidence="5 6">
    <name type="scientific">Tetragenococcus osmophilus</name>
    <dbReference type="NCBI Taxonomy" id="526944"/>
    <lineage>
        <taxon>Bacteria</taxon>
        <taxon>Bacillati</taxon>
        <taxon>Bacillota</taxon>
        <taxon>Bacilli</taxon>
        <taxon>Lactobacillales</taxon>
        <taxon>Enterococcaceae</taxon>
        <taxon>Tetragenococcus</taxon>
    </lineage>
</organism>
<dbReference type="EMBL" id="CP027783">
    <property type="protein sequence ID" value="AYW48291.1"/>
    <property type="molecule type" value="Genomic_DNA"/>
</dbReference>
<reference evidence="5 6" key="1">
    <citation type="journal article" date="2012" name="Int. J. Syst. Evol. Microbiol.">
        <title>Characterization of Tetragenococcus strains from sugar thick juice reveals a novel species, Tetragenococcus osmophilus sp. nov., and divides Tetragenococcus halophilus into two subspecies, T. halophilus subsp. halophilus subsp. nov. and T. halophilus subsp. flandriensis subsp. nov.</title>
        <authorList>
            <person name="Juste A."/>
            <person name="Van Trappen S."/>
            <person name="Verreth C."/>
            <person name="Cleenwerck I."/>
            <person name="De Vos P."/>
            <person name="Lievens B."/>
            <person name="Willems K.A."/>
        </authorList>
    </citation>
    <scope>NUCLEOTIDE SEQUENCE [LARGE SCALE GENOMIC DNA]</scope>
    <source>
        <strain evidence="5 6">JCM 31126</strain>
    </source>
</reference>
<dbReference type="InterPro" id="IPR037171">
    <property type="entry name" value="NagB/RpiA_transferase-like"/>
</dbReference>
<dbReference type="Gene3D" id="1.10.10.10">
    <property type="entry name" value="Winged helix-like DNA-binding domain superfamily/Winged helix DNA-binding domain"/>
    <property type="match status" value="1"/>
</dbReference>
<protein>
    <submittedName>
        <fullName evidence="5">DeoR/GlpR transcriptional regulator</fullName>
    </submittedName>
</protein>
<evidence type="ECO:0000256" key="2">
    <source>
        <dbReference type="ARBA" id="ARBA00023125"/>
    </source>
</evidence>
<evidence type="ECO:0000313" key="5">
    <source>
        <dbReference type="EMBL" id="AYW48291.1"/>
    </source>
</evidence>
<dbReference type="InterPro" id="IPR036390">
    <property type="entry name" value="WH_DNA-bd_sf"/>
</dbReference>
<accession>A0ABM7A9X4</accession>
<dbReference type="SMART" id="SM01134">
    <property type="entry name" value="DeoRC"/>
    <property type="match status" value="1"/>
</dbReference>
<evidence type="ECO:0000259" key="4">
    <source>
        <dbReference type="PROSITE" id="PS51000"/>
    </source>
</evidence>
<dbReference type="PROSITE" id="PS00894">
    <property type="entry name" value="HTH_DEOR_1"/>
    <property type="match status" value="1"/>
</dbReference>
<proteinExistence type="predicted"/>
<dbReference type="SUPFAM" id="SSF100950">
    <property type="entry name" value="NagB/RpiA/CoA transferase-like"/>
    <property type="match status" value="1"/>
</dbReference>